<feature type="transmembrane region" description="Helical" evidence="2">
    <location>
        <begin position="202"/>
        <end position="220"/>
    </location>
</feature>
<feature type="compositionally biased region" description="Basic and acidic residues" evidence="1">
    <location>
        <begin position="429"/>
        <end position="439"/>
    </location>
</feature>
<proteinExistence type="predicted"/>
<dbReference type="PANTHER" id="PTHR37451:SF3">
    <property type="entry name" value="MARVEL DOMAIN-CONTAINING PROTEIN"/>
    <property type="match status" value="1"/>
</dbReference>
<accession>A0A8H4N0U1</accession>
<evidence type="ECO:0000313" key="4">
    <source>
        <dbReference type="Proteomes" id="UP000572817"/>
    </source>
</evidence>
<keyword evidence="4" id="KW-1185">Reference proteome</keyword>
<name>A0A8H4N0U1_9PEZI</name>
<feature type="region of interest" description="Disordered" evidence="1">
    <location>
        <begin position="1"/>
        <end position="114"/>
    </location>
</feature>
<feature type="region of interest" description="Disordered" evidence="1">
    <location>
        <begin position="413"/>
        <end position="480"/>
    </location>
</feature>
<dbReference type="EMBL" id="WWBZ02000062">
    <property type="protein sequence ID" value="KAF4302938.1"/>
    <property type="molecule type" value="Genomic_DNA"/>
</dbReference>
<dbReference type="OrthoDB" id="5284712at2759"/>
<gene>
    <name evidence="3" type="ORF">GTA08_BOTSDO09000</name>
</gene>
<keyword evidence="2" id="KW-0472">Membrane</keyword>
<feature type="transmembrane region" description="Helical" evidence="2">
    <location>
        <begin position="232"/>
        <end position="256"/>
    </location>
</feature>
<keyword evidence="2" id="KW-1133">Transmembrane helix</keyword>
<feature type="transmembrane region" description="Helical" evidence="2">
    <location>
        <begin position="170"/>
        <end position="190"/>
    </location>
</feature>
<dbReference type="AlphaFoldDB" id="A0A8H4N0U1"/>
<protein>
    <recommendedName>
        <fullName evidence="5">MARVEL domain-containing protein</fullName>
    </recommendedName>
</protein>
<organism evidence="3 4">
    <name type="scientific">Botryosphaeria dothidea</name>
    <dbReference type="NCBI Taxonomy" id="55169"/>
    <lineage>
        <taxon>Eukaryota</taxon>
        <taxon>Fungi</taxon>
        <taxon>Dikarya</taxon>
        <taxon>Ascomycota</taxon>
        <taxon>Pezizomycotina</taxon>
        <taxon>Dothideomycetes</taxon>
        <taxon>Dothideomycetes incertae sedis</taxon>
        <taxon>Botryosphaeriales</taxon>
        <taxon>Botryosphaeriaceae</taxon>
        <taxon>Botryosphaeria</taxon>
    </lineage>
</organism>
<comment type="caution">
    <text evidence="3">The sequence shown here is derived from an EMBL/GenBank/DDBJ whole genome shotgun (WGS) entry which is preliminary data.</text>
</comment>
<keyword evidence="2" id="KW-0812">Transmembrane</keyword>
<feature type="compositionally biased region" description="Basic and acidic residues" evidence="1">
    <location>
        <begin position="22"/>
        <end position="37"/>
    </location>
</feature>
<reference evidence="3" key="1">
    <citation type="submission" date="2020-04" db="EMBL/GenBank/DDBJ databases">
        <title>Genome Assembly and Annotation of Botryosphaeria dothidea sdau 11-99, a Latent Pathogen of Apple Fruit Ring Rot in China.</title>
        <authorList>
            <person name="Yu C."/>
            <person name="Diao Y."/>
            <person name="Lu Q."/>
            <person name="Zhao J."/>
            <person name="Cui S."/>
            <person name="Peng C."/>
            <person name="He B."/>
            <person name="Liu H."/>
        </authorList>
    </citation>
    <scope>NUCLEOTIDE SEQUENCE [LARGE SCALE GENOMIC DNA]</scope>
    <source>
        <strain evidence="3">Sdau11-99</strain>
    </source>
</reference>
<sequence length="480" mass="51431">MATVGLPDDVEKQQQPQQHVRAKLDDRPHDQSRHGDAEGEAVGPVEGDRRVAVRDQPQLRHRLQKIAGRDTSPQRALAAGKHPRSLLRPPIEAETPRGQAIKSEPTPVDTTSSPLPHSLLQPSLVACGDRGLSHLVSTPYQALPIPPPSAPLHSASMRVQQSKIQKGKTACHAIQGLLIFVAGCITIAIFTKEGTTDGRTRYFFALCFLTLPALIYLVAVPMWSRTVRFASAYAFAGVDLIYSILWFAAFIAVATWNSDGISAGAKEAKTDKGNCTTFAYGNELKCNLSKATVGFGVVICVLFIATTVISFYYVTVFRRTGVLVGAEGNTPPGAESANFFGGSTAYEAASKHDDDNDAWNSNTHDIEVASSHYDHHDANDFAGPHADAPPVPPLPVAGGAASAAAIYTPLVDGRDTEEGRHPGHPISWGEDRFGGDHPAYRPSPPPPAAGESQAFHIAPSALSPPSSYDDYRTKNYNFGS</sequence>
<feature type="transmembrane region" description="Helical" evidence="2">
    <location>
        <begin position="293"/>
        <end position="314"/>
    </location>
</feature>
<dbReference type="PANTHER" id="PTHR37451">
    <property type="entry name" value="MARVEL DOMAIN"/>
    <property type="match status" value="1"/>
</dbReference>
<evidence type="ECO:0000256" key="1">
    <source>
        <dbReference type="SAM" id="MobiDB-lite"/>
    </source>
</evidence>
<evidence type="ECO:0008006" key="5">
    <source>
        <dbReference type="Google" id="ProtNLM"/>
    </source>
</evidence>
<evidence type="ECO:0000313" key="3">
    <source>
        <dbReference type="EMBL" id="KAF4302938.1"/>
    </source>
</evidence>
<evidence type="ECO:0000256" key="2">
    <source>
        <dbReference type="SAM" id="Phobius"/>
    </source>
</evidence>
<dbReference type="GO" id="GO:0016020">
    <property type="term" value="C:membrane"/>
    <property type="evidence" value="ECO:0007669"/>
    <property type="project" value="UniProtKB-SubCell"/>
</dbReference>
<dbReference type="Proteomes" id="UP000572817">
    <property type="component" value="Unassembled WGS sequence"/>
</dbReference>